<dbReference type="Proteomes" id="UP000499080">
    <property type="component" value="Unassembled WGS sequence"/>
</dbReference>
<gene>
    <name evidence="1" type="ORF">AVEN_141979_1</name>
</gene>
<protein>
    <submittedName>
        <fullName evidence="1">Uncharacterized protein</fullName>
    </submittedName>
</protein>
<dbReference type="EMBL" id="BGPR01008440">
    <property type="protein sequence ID" value="GBN33846.1"/>
    <property type="molecule type" value="Genomic_DNA"/>
</dbReference>
<proteinExistence type="predicted"/>
<sequence length="125" mass="14194">MRSIHLFQPINSIIRGIIDYACPISSIACKSDRQKFETLYNSALRYATDLPKCTPLPLLYKEAGVPPLSIRHDCLREVFLINHCELGEFSPLYTSWTDSTVSNSSPFAKELQNILNSWNLCITDI</sequence>
<organism evidence="1 2">
    <name type="scientific">Araneus ventricosus</name>
    <name type="common">Orbweaver spider</name>
    <name type="synonym">Epeira ventricosa</name>
    <dbReference type="NCBI Taxonomy" id="182803"/>
    <lineage>
        <taxon>Eukaryota</taxon>
        <taxon>Metazoa</taxon>
        <taxon>Ecdysozoa</taxon>
        <taxon>Arthropoda</taxon>
        <taxon>Chelicerata</taxon>
        <taxon>Arachnida</taxon>
        <taxon>Araneae</taxon>
        <taxon>Araneomorphae</taxon>
        <taxon>Entelegynae</taxon>
        <taxon>Araneoidea</taxon>
        <taxon>Araneidae</taxon>
        <taxon>Araneus</taxon>
    </lineage>
</organism>
<reference evidence="1 2" key="1">
    <citation type="journal article" date="2019" name="Sci. Rep.">
        <title>Orb-weaving spider Araneus ventricosus genome elucidates the spidroin gene catalogue.</title>
        <authorList>
            <person name="Kono N."/>
            <person name="Nakamura H."/>
            <person name="Ohtoshi R."/>
            <person name="Moran D.A.P."/>
            <person name="Shinohara A."/>
            <person name="Yoshida Y."/>
            <person name="Fujiwara M."/>
            <person name="Mori M."/>
            <person name="Tomita M."/>
            <person name="Arakawa K."/>
        </authorList>
    </citation>
    <scope>NUCLEOTIDE SEQUENCE [LARGE SCALE GENOMIC DNA]</scope>
</reference>
<keyword evidence="2" id="KW-1185">Reference proteome</keyword>
<evidence type="ECO:0000313" key="1">
    <source>
        <dbReference type="EMBL" id="GBN33846.1"/>
    </source>
</evidence>
<dbReference type="AlphaFoldDB" id="A0A4Y2N7N1"/>
<accession>A0A4Y2N7N1</accession>
<evidence type="ECO:0000313" key="2">
    <source>
        <dbReference type="Proteomes" id="UP000499080"/>
    </source>
</evidence>
<name>A0A4Y2N7N1_ARAVE</name>
<comment type="caution">
    <text evidence="1">The sequence shown here is derived from an EMBL/GenBank/DDBJ whole genome shotgun (WGS) entry which is preliminary data.</text>
</comment>